<feature type="domain" description="FAD-binding PCMH-type" evidence="2">
    <location>
        <begin position="12"/>
        <end position="177"/>
    </location>
</feature>
<dbReference type="InterPro" id="IPR036318">
    <property type="entry name" value="FAD-bd_PCMH-like_sf"/>
</dbReference>
<dbReference type="Proteomes" id="UP000823521">
    <property type="component" value="Unassembled WGS sequence"/>
</dbReference>
<dbReference type="InterPro" id="IPR016166">
    <property type="entry name" value="FAD-bd_PCMH"/>
</dbReference>
<dbReference type="PROSITE" id="PS51387">
    <property type="entry name" value="FAD_PCMH"/>
    <property type="match status" value="1"/>
</dbReference>
<evidence type="ECO:0000259" key="2">
    <source>
        <dbReference type="PROSITE" id="PS51387"/>
    </source>
</evidence>
<dbReference type="InterPro" id="IPR016169">
    <property type="entry name" value="FAD-bd_PCMH_sub2"/>
</dbReference>
<dbReference type="Gene3D" id="3.30.465.10">
    <property type="match status" value="1"/>
</dbReference>
<dbReference type="Gene3D" id="3.30.43.10">
    <property type="entry name" value="Uridine Diphospho-n-acetylenolpyruvylglucosamine Reductase, domain 2"/>
    <property type="match status" value="1"/>
</dbReference>
<dbReference type="InterPro" id="IPR010031">
    <property type="entry name" value="FAD_lactone_oxidase-like"/>
</dbReference>
<accession>A0ABS3VPL8</accession>
<sequence>MSGTLHNWAGNVTFTARRLHRPESVDELRRLVARAGRVRALGTGHSFNRLADTDGDLVSLAGLPPLVRIDPRRHTVTVAAGVRYGELAARLHREGYALTNLASLPHITVAGACATGTHGSGDRVGGLATAVAGLDLVTATGELVRLTRDDDPRFPGAVVALGALGVVTALTLDLVPHYDVAQRVYRDLPFAALVERHAEIFASGYSVSAFTDWAGPTVDQVWVKQVVAAPPLSVDALPLSDGGPERWGARPAAGPCHPVHGMPVENCTTQLGVPGPWHTRLPHFRLDFTPSSGAELQSEYLLPRARAAEALTAVDAIRHRIAPVLQVSEVRTVAADDLWLSPAYRRDSLAIHFTWIADTAAVTPVIDAVEEALAPLAPRPHWGKLFRTDVERVQAGYDRLADFRALRRDLDPDGRFGNELVDRYLD</sequence>
<dbReference type="Gene3D" id="3.30.70.2530">
    <property type="match status" value="1"/>
</dbReference>
<comment type="caution">
    <text evidence="3">The sequence shown here is derived from an EMBL/GenBank/DDBJ whole genome shotgun (WGS) entry which is preliminary data.</text>
</comment>
<dbReference type="PANTHER" id="PTHR43762:SF1">
    <property type="entry name" value="D-ARABINONO-1,4-LACTONE OXIDASE"/>
    <property type="match status" value="1"/>
</dbReference>
<protein>
    <submittedName>
        <fullName evidence="3">FAD-binding protein</fullName>
    </submittedName>
</protein>
<proteinExistence type="predicted"/>
<dbReference type="Pfam" id="PF01565">
    <property type="entry name" value="FAD_binding_4"/>
    <property type="match status" value="1"/>
</dbReference>
<dbReference type="Gene3D" id="3.30.70.2520">
    <property type="match status" value="1"/>
</dbReference>
<dbReference type="PIRSF" id="PIRSF000136">
    <property type="entry name" value="LGO_GLO"/>
    <property type="match status" value="1"/>
</dbReference>
<dbReference type="RefSeq" id="WP_208813355.1">
    <property type="nucleotide sequence ID" value="NZ_WVUH01000068.1"/>
</dbReference>
<gene>
    <name evidence="3" type="ORF">GSF22_10615</name>
</gene>
<name>A0ABS3VPL8_MICEH</name>
<evidence type="ECO:0000313" key="4">
    <source>
        <dbReference type="Proteomes" id="UP000823521"/>
    </source>
</evidence>
<dbReference type="Pfam" id="PF04030">
    <property type="entry name" value="ALO"/>
    <property type="match status" value="1"/>
</dbReference>
<dbReference type="PANTHER" id="PTHR43762">
    <property type="entry name" value="L-GULONOLACTONE OXIDASE"/>
    <property type="match status" value="1"/>
</dbReference>
<reference evidence="3 4" key="1">
    <citation type="submission" date="2019-12" db="EMBL/GenBank/DDBJ databases">
        <title>Whole genome sequencing of endophytic Actinobacterium Micromonospora sp. MPMI6T.</title>
        <authorList>
            <person name="Evv R."/>
            <person name="Podile A.R."/>
        </authorList>
    </citation>
    <scope>NUCLEOTIDE SEQUENCE [LARGE SCALE GENOMIC DNA]</scope>
    <source>
        <strain evidence="3 4">MPMI6</strain>
    </source>
</reference>
<dbReference type="InterPro" id="IPR007173">
    <property type="entry name" value="ALO_C"/>
</dbReference>
<evidence type="ECO:0000256" key="1">
    <source>
        <dbReference type="ARBA" id="ARBA00023002"/>
    </source>
</evidence>
<dbReference type="InterPro" id="IPR016167">
    <property type="entry name" value="FAD-bd_PCMH_sub1"/>
</dbReference>
<dbReference type="InterPro" id="IPR016171">
    <property type="entry name" value="Vanillyl_alc_oxidase_C-sub2"/>
</dbReference>
<dbReference type="InterPro" id="IPR006094">
    <property type="entry name" value="Oxid_FAD_bind_N"/>
</dbReference>
<dbReference type="SUPFAM" id="SSF56176">
    <property type="entry name" value="FAD-binding/transporter-associated domain-like"/>
    <property type="match status" value="1"/>
</dbReference>
<keyword evidence="1" id="KW-0560">Oxidoreductase</keyword>
<dbReference type="EMBL" id="WVUH01000068">
    <property type="protein sequence ID" value="MBO4206452.1"/>
    <property type="molecule type" value="Genomic_DNA"/>
</dbReference>
<dbReference type="Gene3D" id="1.10.45.10">
    <property type="entry name" value="Vanillyl-alcohol Oxidase, Chain A, domain 4"/>
    <property type="match status" value="1"/>
</dbReference>
<organism evidence="3 4">
    <name type="scientific">Micromonospora echinofusca</name>
    <dbReference type="NCBI Taxonomy" id="47858"/>
    <lineage>
        <taxon>Bacteria</taxon>
        <taxon>Bacillati</taxon>
        <taxon>Actinomycetota</taxon>
        <taxon>Actinomycetes</taxon>
        <taxon>Micromonosporales</taxon>
        <taxon>Micromonosporaceae</taxon>
        <taxon>Micromonospora</taxon>
    </lineage>
</organism>
<evidence type="ECO:0000313" key="3">
    <source>
        <dbReference type="EMBL" id="MBO4206452.1"/>
    </source>
</evidence>
<keyword evidence="4" id="KW-1185">Reference proteome</keyword>